<dbReference type="Pfam" id="PF14111">
    <property type="entry name" value="DUF4283"/>
    <property type="match status" value="1"/>
</dbReference>
<reference evidence="2" key="1">
    <citation type="journal article" date="2017" name="Nature">
        <title>The genome of Chenopodium quinoa.</title>
        <authorList>
            <person name="Jarvis D.E."/>
            <person name="Ho Y.S."/>
            <person name="Lightfoot D.J."/>
            <person name="Schmoeckel S.M."/>
            <person name="Li B."/>
            <person name="Borm T.J.A."/>
            <person name="Ohyanagi H."/>
            <person name="Mineta K."/>
            <person name="Michell C.T."/>
            <person name="Saber N."/>
            <person name="Kharbatia N.M."/>
            <person name="Rupper R.R."/>
            <person name="Sharp A.R."/>
            <person name="Dally N."/>
            <person name="Boughton B.A."/>
            <person name="Woo Y.H."/>
            <person name="Gao G."/>
            <person name="Schijlen E.G.W.M."/>
            <person name="Guo X."/>
            <person name="Momin A.A."/>
            <person name="Negrao S."/>
            <person name="Al-Babili S."/>
            <person name="Gehring C."/>
            <person name="Roessner U."/>
            <person name="Jung C."/>
            <person name="Murphy K."/>
            <person name="Arold S.T."/>
            <person name="Gojobori T."/>
            <person name="van der Linden C.G."/>
            <person name="van Loo E.N."/>
            <person name="Jellen E.N."/>
            <person name="Maughan P.J."/>
            <person name="Tester M."/>
        </authorList>
    </citation>
    <scope>NUCLEOTIDE SEQUENCE [LARGE SCALE GENOMIC DNA]</scope>
    <source>
        <strain evidence="2">cv. PI 614886</strain>
    </source>
</reference>
<name>A0A803MD70_CHEQI</name>
<evidence type="ECO:0000313" key="2">
    <source>
        <dbReference type="EnsemblPlants" id="AUR62027413-RA:cds"/>
    </source>
</evidence>
<dbReference type="Gramene" id="AUR62027413-RA">
    <property type="protein sequence ID" value="AUR62027413-RA:cds"/>
    <property type="gene ID" value="AUR62027413"/>
</dbReference>
<sequence>MAEELVKDWEKLKLTEEENTVLRDNNGDGEDENAQTRLQLYLVGKMLTKKPYNIEAMKRVLKKLWRLSGNVAIRKIVTNLFIFQFFNEDDKCRVLDGRPWAFDQQIVLLDVPFRKRNATFAREIGDAMGGFLEFDDSDPLRLGHTDKDCLEQGKEGEEDAFVFQYGPFLVASPHQKSRTMLAERENEKKWIESIQSESYARR</sequence>
<proteinExistence type="predicted"/>
<dbReference type="PANTHER" id="PTHR31286:SF167">
    <property type="entry name" value="OS09G0268800 PROTEIN"/>
    <property type="match status" value="1"/>
</dbReference>
<dbReference type="PANTHER" id="PTHR31286">
    <property type="entry name" value="GLYCINE-RICH CELL WALL STRUCTURAL PROTEIN 1.8-LIKE"/>
    <property type="match status" value="1"/>
</dbReference>
<dbReference type="EnsemblPlants" id="AUR62027413-RA">
    <property type="protein sequence ID" value="AUR62027413-RA:cds"/>
    <property type="gene ID" value="AUR62027413"/>
</dbReference>
<dbReference type="InterPro" id="IPR040256">
    <property type="entry name" value="At4g02000-like"/>
</dbReference>
<protein>
    <recommendedName>
        <fullName evidence="1">DUF4283 domain-containing protein</fullName>
    </recommendedName>
</protein>
<dbReference type="OMA" id="MEKVIMG"/>
<reference evidence="2" key="2">
    <citation type="submission" date="2021-03" db="UniProtKB">
        <authorList>
            <consortium name="EnsemblPlants"/>
        </authorList>
    </citation>
    <scope>IDENTIFICATION</scope>
</reference>
<evidence type="ECO:0000259" key="1">
    <source>
        <dbReference type="Pfam" id="PF14111"/>
    </source>
</evidence>
<accession>A0A803MD70</accession>
<dbReference type="InterPro" id="IPR025558">
    <property type="entry name" value="DUF4283"/>
</dbReference>
<dbReference type="Proteomes" id="UP000596660">
    <property type="component" value="Unplaced"/>
</dbReference>
<keyword evidence="3" id="KW-1185">Reference proteome</keyword>
<feature type="domain" description="DUF4283" evidence="1">
    <location>
        <begin position="37"/>
        <end position="110"/>
    </location>
</feature>
<organism evidence="2 3">
    <name type="scientific">Chenopodium quinoa</name>
    <name type="common">Quinoa</name>
    <dbReference type="NCBI Taxonomy" id="63459"/>
    <lineage>
        <taxon>Eukaryota</taxon>
        <taxon>Viridiplantae</taxon>
        <taxon>Streptophyta</taxon>
        <taxon>Embryophyta</taxon>
        <taxon>Tracheophyta</taxon>
        <taxon>Spermatophyta</taxon>
        <taxon>Magnoliopsida</taxon>
        <taxon>eudicotyledons</taxon>
        <taxon>Gunneridae</taxon>
        <taxon>Pentapetalae</taxon>
        <taxon>Caryophyllales</taxon>
        <taxon>Chenopodiaceae</taxon>
        <taxon>Chenopodioideae</taxon>
        <taxon>Atripliceae</taxon>
        <taxon>Chenopodium</taxon>
    </lineage>
</organism>
<dbReference type="AlphaFoldDB" id="A0A803MD70"/>
<evidence type="ECO:0000313" key="3">
    <source>
        <dbReference type="Proteomes" id="UP000596660"/>
    </source>
</evidence>